<evidence type="ECO:0000313" key="8">
    <source>
        <dbReference type="Proteomes" id="UP000548476"/>
    </source>
</evidence>
<dbReference type="Gene3D" id="1.10.510.10">
    <property type="entry name" value="Transferase(Phosphotransferase) domain 1"/>
    <property type="match status" value="1"/>
</dbReference>
<proteinExistence type="predicted"/>
<dbReference type="SUPFAM" id="SSF56112">
    <property type="entry name" value="Protein kinase-like (PK-like)"/>
    <property type="match status" value="1"/>
</dbReference>
<feature type="domain" description="Protein kinase" evidence="6">
    <location>
        <begin position="15"/>
        <end position="249"/>
    </location>
</feature>
<keyword evidence="3" id="KW-0418">Kinase</keyword>
<dbReference type="InterPro" id="IPR008266">
    <property type="entry name" value="Tyr_kinase_AS"/>
</dbReference>
<gene>
    <name evidence="7" type="ORF">HNR73_006612</name>
</gene>
<reference evidence="7 8" key="1">
    <citation type="submission" date="2020-08" db="EMBL/GenBank/DDBJ databases">
        <title>Genomic Encyclopedia of Type Strains, Phase IV (KMG-IV): sequencing the most valuable type-strain genomes for metagenomic binning, comparative biology and taxonomic classification.</title>
        <authorList>
            <person name="Goeker M."/>
        </authorList>
    </citation>
    <scope>NUCLEOTIDE SEQUENCE [LARGE SCALE GENOMIC DNA]</scope>
    <source>
        <strain evidence="7 8">YIM 65646</strain>
    </source>
</reference>
<dbReference type="PANTHER" id="PTHR43289">
    <property type="entry name" value="MITOGEN-ACTIVATED PROTEIN KINASE KINASE KINASE 20-RELATED"/>
    <property type="match status" value="1"/>
</dbReference>
<dbReference type="InterPro" id="IPR011009">
    <property type="entry name" value="Kinase-like_dom_sf"/>
</dbReference>
<keyword evidence="2" id="KW-0547">Nucleotide-binding</keyword>
<dbReference type="Proteomes" id="UP000548476">
    <property type="component" value="Unassembled WGS sequence"/>
</dbReference>
<dbReference type="PANTHER" id="PTHR43289:SF34">
    <property type="entry name" value="SERINE_THREONINE-PROTEIN KINASE YBDM-RELATED"/>
    <property type="match status" value="1"/>
</dbReference>
<evidence type="ECO:0000259" key="6">
    <source>
        <dbReference type="PROSITE" id="PS50011"/>
    </source>
</evidence>
<dbReference type="GO" id="GO:0004674">
    <property type="term" value="F:protein serine/threonine kinase activity"/>
    <property type="evidence" value="ECO:0007669"/>
    <property type="project" value="TreeGrafter"/>
</dbReference>
<evidence type="ECO:0000313" key="7">
    <source>
        <dbReference type="EMBL" id="MBB6038726.1"/>
    </source>
</evidence>
<evidence type="ECO:0000256" key="2">
    <source>
        <dbReference type="ARBA" id="ARBA00022741"/>
    </source>
</evidence>
<evidence type="ECO:0000256" key="3">
    <source>
        <dbReference type="ARBA" id="ARBA00022777"/>
    </source>
</evidence>
<dbReference type="EMBL" id="JACHGT010000018">
    <property type="protein sequence ID" value="MBB6038726.1"/>
    <property type="molecule type" value="Genomic_DNA"/>
</dbReference>
<accession>A0A841FRP8</accession>
<evidence type="ECO:0000256" key="1">
    <source>
        <dbReference type="ARBA" id="ARBA00022679"/>
    </source>
</evidence>
<feature type="region of interest" description="Disordered" evidence="5">
    <location>
        <begin position="401"/>
        <end position="421"/>
    </location>
</feature>
<keyword evidence="8" id="KW-1185">Reference proteome</keyword>
<dbReference type="PROSITE" id="PS00109">
    <property type="entry name" value="PROTEIN_KINASE_TYR"/>
    <property type="match status" value="1"/>
</dbReference>
<protein>
    <recommendedName>
        <fullName evidence="6">Protein kinase domain-containing protein</fullName>
    </recommendedName>
</protein>
<dbReference type="CDD" id="cd14014">
    <property type="entry name" value="STKc_PknB_like"/>
    <property type="match status" value="1"/>
</dbReference>
<dbReference type="GO" id="GO:0005524">
    <property type="term" value="F:ATP binding"/>
    <property type="evidence" value="ECO:0007669"/>
    <property type="project" value="UniProtKB-KW"/>
</dbReference>
<keyword evidence="1" id="KW-0808">Transferase</keyword>
<feature type="region of interest" description="Disordered" evidence="5">
    <location>
        <begin position="166"/>
        <end position="185"/>
    </location>
</feature>
<dbReference type="InterPro" id="IPR000719">
    <property type="entry name" value="Prot_kinase_dom"/>
</dbReference>
<dbReference type="Gene3D" id="3.30.200.20">
    <property type="entry name" value="Phosphorylase Kinase, domain 1"/>
    <property type="match status" value="1"/>
</dbReference>
<name>A0A841FRP8_9ACTN</name>
<dbReference type="Pfam" id="PF00069">
    <property type="entry name" value="Pkinase"/>
    <property type="match status" value="1"/>
</dbReference>
<evidence type="ECO:0000256" key="5">
    <source>
        <dbReference type="SAM" id="MobiDB-lite"/>
    </source>
</evidence>
<comment type="caution">
    <text evidence="7">The sequence shown here is derived from an EMBL/GenBank/DDBJ whole genome shotgun (WGS) entry which is preliminary data.</text>
</comment>
<evidence type="ECO:0000256" key="4">
    <source>
        <dbReference type="ARBA" id="ARBA00022840"/>
    </source>
</evidence>
<keyword evidence="4" id="KW-0067">ATP-binding</keyword>
<sequence length="421" mass="43490">MLPLQEGDPRQIGGCRLLARIAVGGTATVYYGLSRGGRAVAVKVPHPRHGDDPRQRERFRHEIDLTRATHAGYAAAVVDADPDAAVPWMATRYLPSVSLREAVERFGPWDAASARSLAAGLASAMAHVHRAGLVHLDLTPANVLLTADGPRLVDFGIARRIGPAGHTAPGPAEGARGFMPPEQAAGAPLGPAADVHAFAATVLYALTGSPQAALATVTDPGTRDILAACADPDPHRRPTVPALLAHLTRGPGFADTGPTLPPPVAGELTRRAAAPATARGPGRRAVIGILLAGGAVLGTGAVFAATSRDATGALVGPPPEASSSAAGPPERTLEFEVDADVVLTTLVYTVGDQETTLTKVKTPWRTTVLIPPLPQLTKWKIAYTFPPGDTEYRVLVDGFQVTSGSSGSTGKPYHGGGEGEH</sequence>
<dbReference type="RefSeq" id="WP_184791510.1">
    <property type="nucleotide sequence ID" value="NZ_BONT01000060.1"/>
</dbReference>
<dbReference type="AlphaFoldDB" id="A0A841FRP8"/>
<dbReference type="PROSITE" id="PS50011">
    <property type="entry name" value="PROTEIN_KINASE_DOM"/>
    <property type="match status" value="1"/>
</dbReference>
<organism evidence="7 8">
    <name type="scientific">Phytomonospora endophytica</name>
    <dbReference type="NCBI Taxonomy" id="714109"/>
    <lineage>
        <taxon>Bacteria</taxon>
        <taxon>Bacillati</taxon>
        <taxon>Actinomycetota</taxon>
        <taxon>Actinomycetes</taxon>
        <taxon>Micromonosporales</taxon>
        <taxon>Micromonosporaceae</taxon>
        <taxon>Phytomonospora</taxon>
    </lineage>
</organism>